<dbReference type="InterPro" id="IPR050351">
    <property type="entry name" value="BphY/WalK/GraS-like"/>
</dbReference>
<feature type="domain" description="Histidine kinase" evidence="13">
    <location>
        <begin position="214"/>
        <end position="430"/>
    </location>
</feature>
<evidence type="ECO:0000256" key="9">
    <source>
        <dbReference type="ARBA" id="ARBA00022840"/>
    </source>
</evidence>
<dbReference type="InterPro" id="IPR005467">
    <property type="entry name" value="His_kinase_dom"/>
</dbReference>
<feature type="transmembrane region" description="Helical" evidence="12">
    <location>
        <begin position="6"/>
        <end position="26"/>
    </location>
</feature>
<dbReference type="InterPro" id="IPR035965">
    <property type="entry name" value="PAS-like_dom_sf"/>
</dbReference>
<dbReference type="EC" id="2.7.13.3" evidence="3"/>
<name>A0A1I7F7Y4_9BACL</name>
<evidence type="ECO:0000256" key="2">
    <source>
        <dbReference type="ARBA" id="ARBA00004651"/>
    </source>
</evidence>
<dbReference type="PANTHER" id="PTHR45453:SF1">
    <property type="entry name" value="PHOSPHATE REGULON SENSOR PROTEIN PHOR"/>
    <property type="match status" value="1"/>
</dbReference>
<proteinExistence type="predicted"/>
<evidence type="ECO:0000313" key="15">
    <source>
        <dbReference type="EMBL" id="SFU32297.1"/>
    </source>
</evidence>
<dbReference type="SMART" id="SM00091">
    <property type="entry name" value="PAS"/>
    <property type="match status" value="1"/>
</dbReference>
<keyword evidence="16" id="KW-1185">Reference proteome</keyword>
<dbReference type="InterPro" id="IPR036097">
    <property type="entry name" value="HisK_dim/P_sf"/>
</dbReference>
<accession>A0A1I7F7Y4</accession>
<keyword evidence="12" id="KW-1133">Transmembrane helix</keyword>
<gene>
    <name evidence="15" type="ORF">SAMN05421543_101106</name>
</gene>
<comment type="subcellular location">
    <subcellularLocation>
        <location evidence="2">Cell membrane</location>
        <topology evidence="2">Multi-pass membrane protein</topology>
    </subcellularLocation>
</comment>
<keyword evidence="7" id="KW-0547">Nucleotide-binding</keyword>
<dbReference type="GO" id="GO:0016036">
    <property type="term" value="P:cellular response to phosphate starvation"/>
    <property type="evidence" value="ECO:0007669"/>
    <property type="project" value="TreeGrafter"/>
</dbReference>
<dbReference type="GO" id="GO:0006355">
    <property type="term" value="P:regulation of DNA-templated transcription"/>
    <property type="evidence" value="ECO:0007669"/>
    <property type="project" value="InterPro"/>
</dbReference>
<dbReference type="GO" id="GO:0005886">
    <property type="term" value="C:plasma membrane"/>
    <property type="evidence" value="ECO:0007669"/>
    <property type="project" value="UniProtKB-SubCell"/>
</dbReference>
<dbReference type="STRING" id="392015.SAMN05421543_101106"/>
<dbReference type="InterPro" id="IPR036890">
    <property type="entry name" value="HATPase_C_sf"/>
</dbReference>
<organism evidence="15 16">
    <name type="scientific">Alicyclobacillus macrosporangiidus</name>
    <dbReference type="NCBI Taxonomy" id="392015"/>
    <lineage>
        <taxon>Bacteria</taxon>
        <taxon>Bacillati</taxon>
        <taxon>Bacillota</taxon>
        <taxon>Bacilli</taxon>
        <taxon>Bacillales</taxon>
        <taxon>Alicyclobacillaceae</taxon>
        <taxon>Alicyclobacillus</taxon>
    </lineage>
</organism>
<evidence type="ECO:0000256" key="8">
    <source>
        <dbReference type="ARBA" id="ARBA00022777"/>
    </source>
</evidence>
<dbReference type="Gene3D" id="1.10.287.130">
    <property type="match status" value="1"/>
</dbReference>
<dbReference type="SMART" id="SM00387">
    <property type="entry name" value="HATPase_c"/>
    <property type="match status" value="1"/>
</dbReference>
<keyword evidence="6" id="KW-0808">Transferase</keyword>
<dbReference type="CDD" id="cd00130">
    <property type="entry name" value="PAS"/>
    <property type="match status" value="1"/>
</dbReference>
<dbReference type="Proteomes" id="UP000183508">
    <property type="component" value="Unassembled WGS sequence"/>
</dbReference>
<dbReference type="FunFam" id="3.30.565.10:FF:000006">
    <property type="entry name" value="Sensor histidine kinase WalK"/>
    <property type="match status" value="1"/>
</dbReference>
<dbReference type="GO" id="GO:0004721">
    <property type="term" value="F:phosphoprotein phosphatase activity"/>
    <property type="evidence" value="ECO:0007669"/>
    <property type="project" value="TreeGrafter"/>
</dbReference>
<dbReference type="InterPro" id="IPR000014">
    <property type="entry name" value="PAS"/>
</dbReference>
<dbReference type="Gene3D" id="3.30.450.20">
    <property type="entry name" value="PAS domain"/>
    <property type="match status" value="1"/>
</dbReference>
<dbReference type="PROSITE" id="PS50109">
    <property type="entry name" value="HIS_KIN"/>
    <property type="match status" value="1"/>
</dbReference>
<dbReference type="CDD" id="cd00075">
    <property type="entry name" value="HATPase"/>
    <property type="match status" value="1"/>
</dbReference>
<keyword evidence="5" id="KW-0597">Phosphoprotein</keyword>
<reference evidence="16" key="1">
    <citation type="submission" date="2016-10" db="EMBL/GenBank/DDBJ databases">
        <authorList>
            <person name="Varghese N."/>
        </authorList>
    </citation>
    <scope>NUCLEOTIDE SEQUENCE [LARGE SCALE GENOMIC DNA]</scope>
    <source>
        <strain evidence="16">DSM 17980</strain>
    </source>
</reference>
<sequence length="445" mass="49962">MMGNGPVGFALGLLTAAGGMLGYWGIRTRRGRLFWEHVRDVVTRVRQGDRQARVLSYAGEVRPDVAQMLNDMLDALEDQVNRQSEEQRLLQYVLNAMTTGVVYVDAFGNVQMLNPVAARILRKDADEARGRPYWEVFPDYALNAAICRTLLIGSPWRNEIRLPGDVVVDVHVIRLEDAGASRDTWQEGFHVLVLCNDVTQWHRMARMRSDFIANVSHELKTPITAIRGFAETLVGEDVDESTRDSFLQVIYEESLRMSRLVEDLLTLSRLETQEMHLEWHPVQLSAVVEMAVDRLQPQLQARHLTLRVQSEGDVTVCGDEDKLLQVMLNLLTNAMRYTPPGGCVSVTWETFPDQVKVHVADTGIGIPEEEQKRVFERFYRVNADRSRASGGTGLGLAIVKHIVRSYGGEVGVRSRVGFGSDFWFTLQRCKDPASSDTASGHAVAP</sequence>
<dbReference type="PROSITE" id="PS50112">
    <property type="entry name" value="PAS"/>
    <property type="match status" value="1"/>
</dbReference>
<dbReference type="FunFam" id="1.10.287.130:FF:000008">
    <property type="entry name" value="Two-component sensor histidine kinase"/>
    <property type="match status" value="1"/>
</dbReference>
<dbReference type="SMART" id="SM00388">
    <property type="entry name" value="HisKA"/>
    <property type="match status" value="1"/>
</dbReference>
<dbReference type="SUPFAM" id="SSF47384">
    <property type="entry name" value="Homodimeric domain of signal transducing histidine kinase"/>
    <property type="match status" value="1"/>
</dbReference>
<dbReference type="PRINTS" id="PR00344">
    <property type="entry name" value="BCTRLSENSOR"/>
</dbReference>
<dbReference type="Pfam" id="PF02518">
    <property type="entry name" value="HATPase_c"/>
    <property type="match status" value="1"/>
</dbReference>
<dbReference type="InterPro" id="IPR003661">
    <property type="entry name" value="HisK_dim/P_dom"/>
</dbReference>
<keyword evidence="8 15" id="KW-0418">Kinase</keyword>
<keyword evidence="9" id="KW-0067">ATP-binding</keyword>
<protein>
    <recommendedName>
        <fullName evidence="3">histidine kinase</fullName>
        <ecNumber evidence="3">2.7.13.3</ecNumber>
    </recommendedName>
</protein>
<dbReference type="SUPFAM" id="SSF55874">
    <property type="entry name" value="ATPase domain of HSP90 chaperone/DNA topoisomerase II/histidine kinase"/>
    <property type="match status" value="1"/>
</dbReference>
<keyword evidence="4" id="KW-1003">Cell membrane</keyword>
<dbReference type="PANTHER" id="PTHR45453">
    <property type="entry name" value="PHOSPHATE REGULON SENSOR PROTEIN PHOR"/>
    <property type="match status" value="1"/>
</dbReference>
<evidence type="ECO:0000256" key="10">
    <source>
        <dbReference type="ARBA" id="ARBA00023012"/>
    </source>
</evidence>
<dbReference type="GO" id="GO:0005524">
    <property type="term" value="F:ATP binding"/>
    <property type="evidence" value="ECO:0007669"/>
    <property type="project" value="UniProtKB-KW"/>
</dbReference>
<dbReference type="GO" id="GO:0000155">
    <property type="term" value="F:phosphorelay sensor kinase activity"/>
    <property type="evidence" value="ECO:0007669"/>
    <property type="project" value="InterPro"/>
</dbReference>
<evidence type="ECO:0000256" key="4">
    <source>
        <dbReference type="ARBA" id="ARBA00022475"/>
    </source>
</evidence>
<feature type="domain" description="PAS" evidence="14">
    <location>
        <begin position="86"/>
        <end position="131"/>
    </location>
</feature>
<evidence type="ECO:0000256" key="11">
    <source>
        <dbReference type="ARBA" id="ARBA00023136"/>
    </source>
</evidence>
<dbReference type="NCBIfam" id="NF046044">
    <property type="entry name" value="PnpS"/>
    <property type="match status" value="1"/>
</dbReference>
<dbReference type="Gene3D" id="3.30.565.10">
    <property type="entry name" value="Histidine kinase-like ATPase, C-terminal domain"/>
    <property type="match status" value="1"/>
</dbReference>
<keyword evidence="12" id="KW-0812">Transmembrane</keyword>
<evidence type="ECO:0000256" key="7">
    <source>
        <dbReference type="ARBA" id="ARBA00022741"/>
    </source>
</evidence>
<dbReference type="InterPro" id="IPR013767">
    <property type="entry name" value="PAS_fold"/>
</dbReference>
<comment type="catalytic activity">
    <reaction evidence="1">
        <text>ATP + protein L-histidine = ADP + protein N-phospho-L-histidine.</text>
        <dbReference type="EC" id="2.7.13.3"/>
    </reaction>
</comment>
<evidence type="ECO:0000256" key="6">
    <source>
        <dbReference type="ARBA" id="ARBA00022679"/>
    </source>
</evidence>
<evidence type="ECO:0000259" key="13">
    <source>
        <dbReference type="PROSITE" id="PS50109"/>
    </source>
</evidence>
<dbReference type="EMBL" id="FPBV01000001">
    <property type="protein sequence ID" value="SFU32297.1"/>
    <property type="molecule type" value="Genomic_DNA"/>
</dbReference>
<keyword evidence="10" id="KW-0902">Two-component regulatory system</keyword>
<evidence type="ECO:0000256" key="12">
    <source>
        <dbReference type="SAM" id="Phobius"/>
    </source>
</evidence>
<evidence type="ECO:0000256" key="5">
    <source>
        <dbReference type="ARBA" id="ARBA00022553"/>
    </source>
</evidence>
<keyword evidence="11 12" id="KW-0472">Membrane</keyword>
<dbReference type="InterPro" id="IPR003594">
    <property type="entry name" value="HATPase_dom"/>
</dbReference>
<evidence type="ECO:0000256" key="1">
    <source>
        <dbReference type="ARBA" id="ARBA00000085"/>
    </source>
</evidence>
<dbReference type="SUPFAM" id="SSF55785">
    <property type="entry name" value="PYP-like sensor domain (PAS domain)"/>
    <property type="match status" value="1"/>
</dbReference>
<dbReference type="InterPro" id="IPR004358">
    <property type="entry name" value="Sig_transdc_His_kin-like_C"/>
</dbReference>
<dbReference type="Pfam" id="PF00989">
    <property type="entry name" value="PAS"/>
    <property type="match status" value="1"/>
</dbReference>
<dbReference type="Pfam" id="PF00512">
    <property type="entry name" value="HisKA"/>
    <property type="match status" value="1"/>
</dbReference>
<dbReference type="AlphaFoldDB" id="A0A1I7F7Y4"/>
<evidence type="ECO:0000259" key="14">
    <source>
        <dbReference type="PROSITE" id="PS50112"/>
    </source>
</evidence>
<evidence type="ECO:0000256" key="3">
    <source>
        <dbReference type="ARBA" id="ARBA00012438"/>
    </source>
</evidence>
<dbReference type="CDD" id="cd00082">
    <property type="entry name" value="HisKA"/>
    <property type="match status" value="1"/>
</dbReference>
<evidence type="ECO:0000313" key="16">
    <source>
        <dbReference type="Proteomes" id="UP000183508"/>
    </source>
</evidence>
<dbReference type="OrthoDB" id="9813151at2"/>